<evidence type="ECO:0000313" key="1">
    <source>
        <dbReference type="Proteomes" id="UP000887565"/>
    </source>
</evidence>
<reference evidence="2" key="1">
    <citation type="submission" date="2022-11" db="UniProtKB">
        <authorList>
            <consortium name="WormBaseParasite"/>
        </authorList>
    </citation>
    <scope>IDENTIFICATION</scope>
</reference>
<protein>
    <submittedName>
        <fullName evidence="2">Uncharacterized protein</fullName>
    </submittedName>
</protein>
<accession>A0A915JLN9</accession>
<dbReference type="AlphaFoldDB" id="A0A915JLN9"/>
<proteinExistence type="predicted"/>
<keyword evidence="1" id="KW-1185">Reference proteome</keyword>
<sequence length="137" mass="15634">MREEYLPKMERIAYLQGALSNYDLQHFDLQNEGDKIFGIVQLAVGEQTVSFHVIHSNDETSDAAQIANQVPLSETEEHAFAIVSIEDGQFAIRALASNQHYLNTDNVISQCEERRKKRNMASICHSYDEKWSSEAEE</sequence>
<name>A0A915JLN9_ROMCU</name>
<organism evidence="1 2">
    <name type="scientific">Romanomermis culicivorax</name>
    <name type="common">Nematode worm</name>
    <dbReference type="NCBI Taxonomy" id="13658"/>
    <lineage>
        <taxon>Eukaryota</taxon>
        <taxon>Metazoa</taxon>
        <taxon>Ecdysozoa</taxon>
        <taxon>Nematoda</taxon>
        <taxon>Enoplea</taxon>
        <taxon>Dorylaimia</taxon>
        <taxon>Mermithida</taxon>
        <taxon>Mermithoidea</taxon>
        <taxon>Mermithidae</taxon>
        <taxon>Romanomermis</taxon>
    </lineage>
</organism>
<dbReference type="Proteomes" id="UP000887565">
    <property type="component" value="Unplaced"/>
</dbReference>
<evidence type="ECO:0000313" key="2">
    <source>
        <dbReference type="WBParaSite" id="nRc.2.0.1.t27100-RA"/>
    </source>
</evidence>
<dbReference type="WBParaSite" id="nRc.2.0.1.t27100-RA">
    <property type="protein sequence ID" value="nRc.2.0.1.t27100-RA"/>
    <property type="gene ID" value="nRc.2.0.1.g27100"/>
</dbReference>